<dbReference type="Proteomes" id="UP000197058">
    <property type="component" value="Chromosome"/>
</dbReference>
<protein>
    <submittedName>
        <fullName evidence="1">Uncharacterized protein</fullName>
    </submittedName>
</protein>
<dbReference type="RefSeq" id="WP_088592478.1">
    <property type="nucleotide sequence ID" value="NZ_CP022046.2"/>
</dbReference>
<accession>A0AAI8DJC5</accession>
<dbReference type="KEGG" id="sscu:CEP64_09345"/>
<name>A0AAI8DJC5_MAMSC</name>
<dbReference type="AlphaFoldDB" id="A0AAI8DJC5"/>
<proteinExistence type="predicted"/>
<dbReference type="EMBL" id="CP022046">
    <property type="protein sequence ID" value="ASE34787.1"/>
    <property type="molecule type" value="Genomic_DNA"/>
</dbReference>
<evidence type="ECO:0000313" key="1">
    <source>
        <dbReference type="EMBL" id="ASE34787.1"/>
    </source>
</evidence>
<organism evidence="1 2">
    <name type="scientific">Mammaliicoccus sciuri</name>
    <name type="common">Staphylococcus sciuri</name>
    <dbReference type="NCBI Taxonomy" id="1296"/>
    <lineage>
        <taxon>Bacteria</taxon>
        <taxon>Bacillati</taxon>
        <taxon>Bacillota</taxon>
        <taxon>Bacilli</taxon>
        <taxon>Bacillales</taxon>
        <taxon>Staphylococcaceae</taxon>
        <taxon>Mammaliicoccus</taxon>
    </lineage>
</organism>
<reference evidence="2" key="1">
    <citation type="submission" date="2017-06" db="EMBL/GenBank/DDBJ databases">
        <title>FDA dAtabase for Regulatory Grade micrObial Sequences (FDA-ARGOS): Supporting development and validation of Infectious Disease Dx tests.</title>
        <authorList>
            <person name="Goldberg B."/>
            <person name="Campos J."/>
            <person name="Tallon L."/>
            <person name="Sadzewicz L."/>
            <person name="Sengamalay N."/>
            <person name="Ott S."/>
            <person name="Godinez A."/>
            <person name="Nagaraj S."/>
            <person name="Vavikolanu K."/>
            <person name="Nadendla S."/>
            <person name="George J."/>
            <person name="Geyer C."/>
            <person name="Sichtig H."/>
        </authorList>
    </citation>
    <scope>NUCLEOTIDE SEQUENCE [LARGE SCALE GENOMIC DNA]</scope>
    <source>
        <strain evidence="2">FDAARGOS_285</strain>
    </source>
</reference>
<sequence length="247" mass="30156">MKSIFMMDELNDIEETQKTAKYFIDKIENYIDVLKKDYELNDMPEHVIWTSDYVMTHVFKKNVPAFTNEKGIFMNIEKESWKTFLNGQIKSDMSEKTQKIFNNYLEKEILCILGHEITHHCDFFLTEFDDLDISSDDLWFEEGLVTFLPRYYLYNDKEFKEIIQYETELFNYYKSKYDENNLESFTYGIYKSNDNAYVMFHYWKSFLAIVDLVENYYEGNIHKMIKQYQQWNKEGKKQKLSEYLFRK</sequence>
<evidence type="ECO:0000313" key="2">
    <source>
        <dbReference type="Proteomes" id="UP000197058"/>
    </source>
</evidence>
<gene>
    <name evidence="1" type="ORF">CEP64_09345</name>
</gene>